<organism evidence="2 3">
    <name type="scientific">Caulobacter mirabilis</name>
    <dbReference type="NCBI Taxonomy" id="69666"/>
    <lineage>
        <taxon>Bacteria</taxon>
        <taxon>Pseudomonadati</taxon>
        <taxon>Pseudomonadota</taxon>
        <taxon>Alphaproteobacteria</taxon>
        <taxon>Caulobacterales</taxon>
        <taxon>Caulobacteraceae</taxon>
        <taxon>Caulobacter</taxon>
    </lineage>
</organism>
<keyword evidence="1" id="KW-1133">Transmembrane helix</keyword>
<evidence type="ECO:0008006" key="4">
    <source>
        <dbReference type="Google" id="ProtNLM"/>
    </source>
</evidence>
<dbReference type="RefSeq" id="WP_099621740.1">
    <property type="nucleotide sequence ID" value="NZ_CP024201.1"/>
</dbReference>
<feature type="transmembrane region" description="Helical" evidence="1">
    <location>
        <begin position="119"/>
        <end position="146"/>
    </location>
</feature>
<feature type="transmembrane region" description="Helical" evidence="1">
    <location>
        <begin position="260"/>
        <end position="279"/>
    </location>
</feature>
<feature type="transmembrane region" description="Helical" evidence="1">
    <location>
        <begin position="22"/>
        <end position="42"/>
    </location>
</feature>
<evidence type="ECO:0000256" key="1">
    <source>
        <dbReference type="SAM" id="Phobius"/>
    </source>
</evidence>
<keyword evidence="3" id="KW-1185">Reference proteome</keyword>
<dbReference type="AlphaFoldDB" id="A0A2D2AWW1"/>
<reference evidence="2 3" key="1">
    <citation type="submission" date="2017-10" db="EMBL/GenBank/DDBJ databases">
        <title>Genome sequence of Caulobacter mirabilis FWC38.</title>
        <authorList>
            <person name="Fiebig A."/>
            <person name="Crosson S."/>
        </authorList>
    </citation>
    <scope>NUCLEOTIDE SEQUENCE [LARGE SCALE GENOMIC DNA]</scope>
    <source>
        <strain evidence="2 3">FWC 38</strain>
    </source>
</reference>
<feature type="transmembrane region" description="Helical" evidence="1">
    <location>
        <begin position="206"/>
        <end position="234"/>
    </location>
</feature>
<accession>A0A2D2AWW1</accession>
<sequence length="298" mass="31512">MIATIDAALTGFRIAREKPMTLLWWAGFYFVFTLATTVLMVLTAGPELMQLQSADPSTTDPMASLALLGKVGPMLLVLLALSALYYGITFSAANRAVLQPSDDRMGYLRFGAPEWRQTLLTLLIWAVFFAALLVLAVVGGLIVGILSAFSMVAAVVLGIVVFFGAWAGLIALGVKLSLASPLTQVTGKIDLAASWRLTRGHFWPMLGAYAVAAILTLVVTLLVAAIFFVVALLAGGMDLVGQVMEPDLSALANVLTPAQLVYYLGSSILTALTSLIWICPAPAIYRQLTQGGATSAEG</sequence>
<gene>
    <name evidence="2" type="ORF">CSW64_08675</name>
</gene>
<feature type="transmembrane region" description="Helical" evidence="1">
    <location>
        <begin position="74"/>
        <end position="98"/>
    </location>
</feature>
<feature type="transmembrane region" description="Helical" evidence="1">
    <location>
        <begin position="152"/>
        <end position="174"/>
    </location>
</feature>
<keyword evidence="1" id="KW-0812">Transmembrane</keyword>
<keyword evidence="1" id="KW-0472">Membrane</keyword>
<protein>
    <recommendedName>
        <fullName evidence="4">Glycerophosphoryl diester phosphodiesterase membrane domain-containing protein</fullName>
    </recommendedName>
</protein>
<proteinExistence type="predicted"/>
<dbReference type="Proteomes" id="UP000228945">
    <property type="component" value="Chromosome"/>
</dbReference>
<dbReference type="OrthoDB" id="7617808at2"/>
<dbReference type="KEGG" id="cmb:CSW64_08675"/>
<evidence type="ECO:0000313" key="3">
    <source>
        <dbReference type="Proteomes" id="UP000228945"/>
    </source>
</evidence>
<dbReference type="EMBL" id="CP024201">
    <property type="protein sequence ID" value="ATQ42483.1"/>
    <property type="molecule type" value="Genomic_DNA"/>
</dbReference>
<evidence type="ECO:0000313" key="2">
    <source>
        <dbReference type="EMBL" id="ATQ42483.1"/>
    </source>
</evidence>
<name>A0A2D2AWW1_9CAUL</name>